<dbReference type="EMBL" id="KV937240">
    <property type="protein sequence ID" value="PIO28717.1"/>
    <property type="molecule type" value="Genomic_DNA"/>
</dbReference>
<dbReference type="OrthoDB" id="427030at2759"/>
<dbReference type="AlphaFoldDB" id="A0A2G9RLE3"/>
<sequence>MEALCITREFTQVSVLIHVQSAGNLSWRNQALCYIREVT</sequence>
<gene>
    <name evidence="1" type="ORF">AB205_0177420</name>
</gene>
<evidence type="ECO:0000313" key="1">
    <source>
        <dbReference type="EMBL" id="PIO28716.1"/>
    </source>
</evidence>
<reference evidence="1" key="2">
    <citation type="submission" date="2017-08" db="EMBL/GenBank/DDBJ databases">
        <title>Assembly of the North American Bullfrog Genome.</title>
        <authorList>
            <person name="Warren R.L."/>
            <person name="Vandervalk B.P."/>
            <person name="Kucuk E."/>
            <person name="Birol I."/>
            <person name="Helbing C."/>
            <person name="Pandoh P."/>
            <person name="Behsaz B."/>
            <person name="Mohamadi H."/>
            <person name="Chu J."/>
            <person name="Jackman S."/>
            <person name="Hammond S.A."/>
            <person name="Veldhoen N."/>
            <person name="Kirk H."/>
            <person name="Zhao Y."/>
            <person name="Coope R."/>
            <person name="Pleasance S."/>
            <person name="Moore R."/>
            <person name="Holt R."/>
        </authorList>
    </citation>
    <scope>NUCLEOTIDE SEQUENCE</scope>
    <source>
        <strain evidence="1">Bruno</strain>
        <tissue evidence="1">Liver</tissue>
    </source>
</reference>
<protein>
    <submittedName>
        <fullName evidence="1">Uncharacterized protein</fullName>
    </submittedName>
</protein>
<keyword evidence="2" id="KW-1185">Reference proteome</keyword>
<dbReference type="EMBL" id="KV937240">
    <property type="protein sequence ID" value="PIO28716.1"/>
    <property type="molecule type" value="Genomic_DNA"/>
</dbReference>
<evidence type="ECO:0000313" key="2">
    <source>
        <dbReference type="Proteomes" id="UP000228934"/>
    </source>
</evidence>
<name>A0A2G9RLE3_AQUCT</name>
<accession>A0A2G9RLE3</accession>
<dbReference type="Proteomes" id="UP000228934">
    <property type="component" value="Unassembled WGS sequence"/>
</dbReference>
<organism evidence="1 2">
    <name type="scientific">Aquarana catesbeiana</name>
    <name type="common">American bullfrog</name>
    <name type="synonym">Rana catesbeiana</name>
    <dbReference type="NCBI Taxonomy" id="8400"/>
    <lineage>
        <taxon>Eukaryota</taxon>
        <taxon>Metazoa</taxon>
        <taxon>Chordata</taxon>
        <taxon>Craniata</taxon>
        <taxon>Vertebrata</taxon>
        <taxon>Euteleostomi</taxon>
        <taxon>Amphibia</taxon>
        <taxon>Batrachia</taxon>
        <taxon>Anura</taxon>
        <taxon>Neobatrachia</taxon>
        <taxon>Ranoidea</taxon>
        <taxon>Ranidae</taxon>
        <taxon>Aquarana</taxon>
    </lineage>
</organism>
<reference evidence="2" key="1">
    <citation type="journal article" date="2017" name="Nat. Commun.">
        <title>The North American bullfrog draft genome provides insight into hormonal regulation of long noncoding RNA.</title>
        <authorList>
            <person name="Hammond S.A."/>
            <person name="Warren R.L."/>
            <person name="Vandervalk B.P."/>
            <person name="Kucuk E."/>
            <person name="Khan H."/>
            <person name="Gibb E.A."/>
            <person name="Pandoh P."/>
            <person name="Kirk H."/>
            <person name="Zhao Y."/>
            <person name="Jones M."/>
            <person name="Mungall A.J."/>
            <person name="Coope R."/>
            <person name="Pleasance S."/>
            <person name="Moore R.A."/>
            <person name="Holt R.A."/>
            <person name="Round J.M."/>
            <person name="Ohora S."/>
            <person name="Walle B.V."/>
            <person name="Veldhoen N."/>
            <person name="Helbing C.C."/>
            <person name="Birol I."/>
        </authorList>
    </citation>
    <scope>NUCLEOTIDE SEQUENCE [LARGE SCALE GENOMIC DNA]</scope>
</reference>
<proteinExistence type="predicted"/>